<proteinExistence type="predicted"/>
<organism evidence="1 2">
    <name type="scientific">Nitrobacter winogradskyi</name>
    <name type="common">Nitrobacter agilis</name>
    <dbReference type="NCBI Taxonomy" id="913"/>
    <lineage>
        <taxon>Bacteria</taxon>
        <taxon>Pseudomonadati</taxon>
        <taxon>Pseudomonadota</taxon>
        <taxon>Alphaproteobacteria</taxon>
        <taxon>Hyphomicrobiales</taxon>
        <taxon>Nitrobacteraceae</taxon>
        <taxon>Nitrobacter</taxon>
    </lineage>
</organism>
<dbReference type="Proteomes" id="UP000318825">
    <property type="component" value="Unassembled WGS sequence"/>
</dbReference>
<accession>A0A4Y3WBD5</accession>
<name>A0A4Y3WBD5_NITWI</name>
<dbReference type="OrthoDB" id="1354489at2"/>
<comment type="caution">
    <text evidence="1">The sequence shown here is derived from an EMBL/GenBank/DDBJ whole genome shotgun (WGS) entry which is preliminary data.</text>
</comment>
<dbReference type="EMBL" id="BJNF01000029">
    <property type="protein sequence ID" value="GEC15360.1"/>
    <property type="molecule type" value="Genomic_DNA"/>
</dbReference>
<protein>
    <submittedName>
        <fullName evidence="1">Uncharacterized protein</fullName>
    </submittedName>
</protein>
<evidence type="ECO:0000313" key="1">
    <source>
        <dbReference type="EMBL" id="GEC15360.1"/>
    </source>
</evidence>
<evidence type="ECO:0000313" key="2">
    <source>
        <dbReference type="Proteomes" id="UP000318825"/>
    </source>
</evidence>
<dbReference type="AlphaFoldDB" id="A0A4Y3WBD5"/>
<gene>
    <name evidence="1" type="ORF">NWI01_12520</name>
</gene>
<dbReference type="RefSeq" id="WP_141383081.1">
    <property type="nucleotide sequence ID" value="NZ_BJNF01000029.1"/>
</dbReference>
<sequence>MSDYVLFQMWGPFRQSLIKRHAFYVDQARKRLLSQFDNLEAEADKAAEDWLEQSSDRFDPDRHDPGEFYEAAHDAGIEFYQLLSDMRDQTHRSVIAGMFHEWDKQLRDWLVREMQHWHRGETAFSRVWSADFIKIADLLESLGWKLRSTDYFSTLDACRLVVNVYKHGAGKSFDELKQNYPQYLDDPFRDSSGQSSRMNFLDHTHLKVTDEQFQAFSEAIVAFWQELPENVVSAQVAEVPDWFGKAIQVDRKAQP</sequence>
<reference evidence="1 2" key="1">
    <citation type="submission" date="2019-06" db="EMBL/GenBank/DDBJ databases">
        <title>Whole genome shotgun sequence of Nitrobacter winogradskyi NBRC 14297.</title>
        <authorList>
            <person name="Hosoyama A."/>
            <person name="Uohara A."/>
            <person name="Ohji S."/>
            <person name="Ichikawa N."/>
        </authorList>
    </citation>
    <scope>NUCLEOTIDE SEQUENCE [LARGE SCALE GENOMIC DNA]</scope>
    <source>
        <strain evidence="1 2">NBRC 14297</strain>
    </source>
</reference>